<name>A0ABX0HQV4_9BURK</name>
<organism evidence="1 2">
    <name type="scientific">Rubrivivax benzoatilyticus</name>
    <dbReference type="NCBI Taxonomy" id="316997"/>
    <lineage>
        <taxon>Bacteria</taxon>
        <taxon>Pseudomonadati</taxon>
        <taxon>Pseudomonadota</taxon>
        <taxon>Betaproteobacteria</taxon>
        <taxon>Burkholderiales</taxon>
        <taxon>Sphaerotilaceae</taxon>
        <taxon>Rubrivivax</taxon>
    </lineage>
</organism>
<protein>
    <recommendedName>
        <fullName evidence="3">Polysaccharide pyruvyl transferase</fullName>
    </recommendedName>
</protein>
<comment type="caution">
    <text evidence="1">The sequence shown here is derived from an EMBL/GenBank/DDBJ whole genome shotgun (WGS) entry which is preliminary data.</text>
</comment>
<proteinExistence type="predicted"/>
<dbReference type="EMBL" id="JAAOCD010000001">
    <property type="protein sequence ID" value="NHK97445.1"/>
    <property type="molecule type" value="Genomic_DNA"/>
</dbReference>
<evidence type="ECO:0008006" key="3">
    <source>
        <dbReference type="Google" id="ProtNLM"/>
    </source>
</evidence>
<accession>A0ABX0HQV4</accession>
<dbReference type="Proteomes" id="UP000802098">
    <property type="component" value="Unassembled WGS sequence"/>
</dbReference>
<gene>
    <name evidence="1" type="ORF">G7087_03575</name>
</gene>
<dbReference type="RefSeq" id="WP_009856334.1">
    <property type="nucleotide sequence ID" value="NZ_JAAOCD010000001.1"/>
</dbReference>
<evidence type="ECO:0000313" key="1">
    <source>
        <dbReference type="EMBL" id="NHK97445.1"/>
    </source>
</evidence>
<evidence type="ECO:0000313" key="2">
    <source>
        <dbReference type="Proteomes" id="UP000802098"/>
    </source>
</evidence>
<sequence>MPDRPIAVICAHNPKNAGMYRVDLAARRYFEARGLRADLFVTQGRTGIGTLRFDFLRDVEQLGAYDRVVYWGDFLNNPLWGLRDYAGRQRPDGSVSSVDEWRSLYLEAKQRHPALRVIVAGGCALGAAACRDDPELAAAYRGFLQSADALVLRDPGSVAEVHQWLGPDRRVQLGFDCAALAPPAVAPKAARRGPFFVHGFGRGLPPADAAALVAETERHTGLRGVPVSWLGREGPRVTFGARVAWRLGWARHAHFCLTDIYHFSLCSMSVGTPAFVVTTPETRVDGTLNQHKKRLLFDMLGLQSMHLDWTPRWREDLEPMLHGWQRLADEDAPWSCSFQAGRERLLGRLDQLFMPARSGRPIVT</sequence>
<keyword evidence="2" id="KW-1185">Reference proteome</keyword>
<reference evidence="1 2" key="1">
    <citation type="submission" date="2020-03" db="EMBL/GenBank/DDBJ databases">
        <title>Rubrivivax benzoatilyticus JA2 (sequenced after 10 years sub-culturing).</title>
        <authorList>
            <person name="Gupta D."/>
            <person name="Chintalapati S."/>
            <person name="Chintalapati V.R."/>
        </authorList>
    </citation>
    <scope>NUCLEOTIDE SEQUENCE [LARGE SCALE GENOMIC DNA]</scope>
    <source>
        <strain evidence="1 2">JA2-Mal</strain>
    </source>
</reference>